<dbReference type="InterPro" id="IPR023404">
    <property type="entry name" value="rSAM_horseshoe"/>
</dbReference>
<keyword evidence="5 6" id="KW-0411">Iron-sulfur</keyword>
<accession>A0ABT7VEE7</accession>
<keyword evidence="9" id="KW-1185">Reference proteome</keyword>
<dbReference type="InterPro" id="IPR058240">
    <property type="entry name" value="rSAM_sf"/>
</dbReference>
<reference evidence="8 9" key="1">
    <citation type="submission" date="2023-06" db="EMBL/GenBank/DDBJ databases">
        <authorList>
            <person name="Zeman M."/>
            <person name="Kubasova T."/>
            <person name="Jahodarova E."/>
            <person name="Nykrynova M."/>
            <person name="Rychlik I."/>
        </authorList>
    </citation>
    <scope>NUCLEOTIDE SEQUENCE [LARGE SCALE GENOMIC DNA]</scope>
    <source>
        <strain evidence="8 9">109_WCHN</strain>
    </source>
</reference>
<evidence type="ECO:0000256" key="5">
    <source>
        <dbReference type="ARBA" id="ARBA00023014"/>
    </source>
</evidence>
<dbReference type="InterPro" id="IPR020612">
    <property type="entry name" value="Methylthiotransferase_CS"/>
</dbReference>
<dbReference type="InterPro" id="IPR007197">
    <property type="entry name" value="rSAM"/>
</dbReference>
<dbReference type="PROSITE" id="PS01278">
    <property type="entry name" value="MTTASE_RADICAL"/>
    <property type="match status" value="1"/>
</dbReference>
<feature type="binding site" evidence="6">
    <location>
        <position position="327"/>
    </location>
    <ligand>
        <name>[4Fe-4S] cluster</name>
        <dbReference type="ChEBI" id="CHEBI:49883"/>
        <note>4Fe-4S-S-AdoMet</note>
    </ligand>
</feature>
<evidence type="ECO:0000256" key="2">
    <source>
        <dbReference type="ARBA" id="ARBA00022691"/>
    </source>
</evidence>
<keyword evidence="2 6" id="KW-0949">S-adenosyl-L-methionine</keyword>
<feature type="binding site" evidence="6">
    <location>
        <position position="334"/>
    </location>
    <ligand>
        <name>[4Fe-4S] cluster</name>
        <dbReference type="ChEBI" id="CHEBI:49883"/>
        <note>4Fe-4S-S-AdoMet</note>
    </ligand>
</feature>
<proteinExistence type="inferred from homology"/>
<dbReference type="Proteomes" id="UP001169458">
    <property type="component" value="Unassembled WGS sequence"/>
</dbReference>
<dbReference type="RefSeq" id="WP_289558779.1">
    <property type="nucleotide sequence ID" value="NZ_JAUDEN010000005.1"/>
</dbReference>
<comment type="similarity">
    <text evidence="6">Belongs to the UPF0313 family.</text>
</comment>
<dbReference type="SFLD" id="SFLDG01082">
    <property type="entry name" value="B12-binding_domain_containing"/>
    <property type="match status" value="1"/>
</dbReference>
<comment type="caution">
    <text evidence="8">The sequence shown here is derived from an EMBL/GenBank/DDBJ whole genome shotgun (WGS) entry which is preliminary data.</text>
</comment>
<dbReference type="NCBIfam" id="TIGR03904">
    <property type="entry name" value="SAM_YgiQ"/>
    <property type="match status" value="1"/>
</dbReference>
<dbReference type="InterPro" id="IPR006638">
    <property type="entry name" value="Elp3/MiaA/NifB-like_rSAM"/>
</dbReference>
<sequence>MKEHQLTDWLPTTKKEAELRGWDKLDVILFSGDAYVDHPSFGAAVIGRTLEAMGLKVAIVPQPNWRDDLRDFKKLGRPRLFFGISAGCMDSMVNKYTANKRLRSEDAYTPDGRHDMRPEYPSIVYANILKELYPDTPVILGGIEASLRRLTHYDYWADRVRPSILTESKADLLIYGMGEKPIADLCRHFSEKVGDTQEASANDIPHDILQTAYLAGKPDKDQLPPNPNGEGDLILFSHEECLKDKKKQAQNFRHIEEESNRYAAARILQQVDGRTVVVNPPYPPMTQGELDRSFDLPYTRLPHPKYKNKRIPAYDMIKFSVNIHRGCFGGCAFCTISAHQGKFIVSRSKESILKEVKAITEMPDFKGYLSDLGGPSANMYRMGGKDETLCRKCRRPSCIHPKVCPNLNADHRPLLDIYHAVDAMPGIKKSFIGSGVRYDLLLHKSKDANANKSAAEYTRELIVRHVSGRLKVAPEHTSDKVLYLMRKPSFELFYEFKRIFDKLNREENLRQQLIPYFISSHPGCTEEDMAELAVITKRLDFHLEQVQDFTPTPMTVATEAWYTGFHPYTLEPVYSAKTQKEKLVQRMFFFWYKPEERRAIVNELKRIGRSDLIPRLYGR</sequence>
<evidence type="ECO:0000256" key="1">
    <source>
        <dbReference type="ARBA" id="ARBA00022485"/>
    </source>
</evidence>
<dbReference type="Pfam" id="PF08497">
    <property type="entry name" value="Radical_SAM_N"/>
    <property type="match status" value="1"/>
</dbReference>
<evidence type="ECO:0000313" key="9">
    <source>
        <dbReference type="Proteomes" id="UP001169458"/>
    </source>
</evidence>
<dbReference type="PANTHER" id="PTHR32331:SF0">
    <property type="entry name" value="UPF0313 PROTEIN YGIQ"/>
    <property type="match status" value="1"/>
</dbReference>
<dbReference type="InterPro" id="IPR024560">
    <property type="entry name" value="UPF0313_C"/>
</dbReference>
<gene>
    <name evidence="8" type="ORF">QUW60_04755</name>
</gene>
<dbReference type="InterPro" id="IPR013704">
    <property type="entry name" value="UPF0313_N"/>
</dbReference>
<keyword evidence="4 6" id="KW-0408">Iron</keyword>
<evidence type="ECO:0000256" key="6">
    <source>
        <dbReference type="HAMAP-Rule" id="MF_01251"/>
    </source>
</evidence>
<name>A0ABT7VEE7_9BACE</name>
<organism evidence="8 9">
    <name type="scientific">Bacteroides gallinaceum</name>
    <dbReference type="NCBI Taxonomy" id="1462571"/>
    <lineage>
        <taxon>Bacteria</taxon>
        <taxon>Pseudomonadati</taxon>
        <taxon>Bacteroidota</taxon>
        <taxon>Bacteroidia</taxon>
        <taxon>Bacteroidales</taxon>
        <taxon>Bacteroidaceae</taxon>
        <taxon>Bacteroides</taxon>
    </lineage>
</organism>
<dbReference type="SFLD" id="SFLDS00029">
    <property type="entry name" value="Radical_SAM"/>
    <property type="match status" value="1"/>
</dbReference>
<dbReference type="HAMAP" id="MF_01251">
    <property type="entry name" value="UPF0313"/>
    <property type="match status" value="1"/>
</dbReference>
<evidence type="ECO:0000313" key="8">
    <source>
        <dbReference type="EMBL" id="MDM8324540.1"/>
    </source>
</evidence>
<dbReference type="EMBL" id="JAUDEN010000005">
    <property type="protein sequence ID" value="MDM8324540.1"/>
    <property type="molecule type" value="Genomic_DNA"/>
</dbReference>
<dbReference type="SUPFAM" id="SSF102114">
    <property type="entry name" value="Radical SAM enzymes"/>
    <property type="match status" value="1"/>
</dbReference>
<dbReference type="Pfam" id="PF11842">
    <property type="entry name" value="DUF3362"/>
    <property type="match status" value="1"/>
</dbReference>
<protein>
    <submittedName>
        <fullName evidence="8">YgiQ family radical SAM protein</fullName>
    </submittedName>
</protein>
<keyword evidence="1 6" id="KW-0004">4Fe-4S</keyword>
<dbReference type="PROSITE" id="PS51918">
    <property type="entry name" value="RADICAL_SAM"/>
    <property type="match status" value="1"/>
</dbReference>
<dbReference type="SMART" id="SM00729">
    <property type="entry name" value="Elp3"/>
    <property type="match status" value="1"/>
</dbReference>
<dbReference type="SFLD" id="SFLDG01069">
    <property type="entry name" value="UPF0313"/>
    <property type="match status" value="1"/>
</dbReference>
<keyword evidence="3 6" id="KW-0479">Metal-binding</keyword>
<evidence type="ECO:0000256" key="3">
    <source>
        <dbReference type="ARBA" id="ARBA00022723"/>
    </source>
</evidence>
<feature type="domain" description="Radical SAM core" evidence="7">
    <location>
        <begin position="313"/>
        <end position="593"/>
    </location>
</feature>
<evidence type="ECO:0000256" key="4">
    <source>
        <dbReference type="ARBA" id="ARBA00023004"/>
    </source>
</evidence>
<reference evidence="9" key="2">
    <citation type="submission" date="2023-07" db="EMBL/GenBank/DDBJ databases">
        <title>Identification and characterization of horizontal gene transfer across gut microbiota members of farm animals based on homology search.</title>
        <authorList>
            <person name="Schwarzerova J."/>
            <person name="Nykrynova M."/>
            <person name="Jureckova K."/>
            <person name="Cejkova D."/>
            <person name="Rychlik I."/>
        </authorList>
    </citation>
    <scope>NUCLEOTIDE SEQUENCE [LARGE SCALE GENOMIC DNA]</scope>
    <source>
        <strain evidence="9">109_WCHN</strain>
    </source>
</reference>
<dbReference type="Gene3D" id="3.80.30.20">
    <property type="entry name" value="tm_1862 like domain"/>
    <property type="match status" value="1"/>
</dbReference>
<feature type="binding site" evidence="6">
    <location>
        <position position="331"/>
    </location>
    <ligand>
        <name>[4Fe-4S] cluster</name>
        <dbReference type="ChEBI" id="CHEBI:49883"/>
        <note>4Fe-4S-S-AdoMet</note>
    </ligand>
</feature>
<dbReference type="InterPro" id="IPR022946">
    <property type="entry name" value="UPF0313"/>
</dbReference>
<evidence type="ECO:0000259" key="7">
    <source>
        <dbReference type="PROSITE" id="PS51918"/>
    </source>
</evidence>
<dbReference type="PANTHER" id="PTHR32331">
    <property type="entry name" value="UPF0313 PROTEIN YGIQ"/>
    <property type="match status" value="1"/>
</dbReference>
<comment type="cofactor">
    <cofactor evidence="6">
        <name>[4Fe-4S] cluster</name>
        <dbReference type="ChEBI" id="CHEBI:49883"/>
    </cofactor>
    <text evidence="6">Binds 1 [4Fe-4S] cluster. The cluster is coordinated with 3 cysteines and an exchangeable S-adenosyl-L-methionine.</text>
</comment>